<dbReference type="AlphaFoldDB" id="A0A0D0DFC9"/>
<evidence type="ECO:0000313" key="1">
    <source>
        <dbReference type="EMBL" id="KIK79769.1"/>
    </source>
</evidence>
<dbReference type="Proteomes" id="UP000054538">
    <property type="component" value="Unassembled WGS sequence"/>
</dbReference>
<dbReference type="InParanoid" id="A0A0D0DFC9"/>
<evidence type="ECO:0000313" key="2">
    <source>
        <dbReference type="Proteomes" id="UP000054538"/>
    </source>
</evidence>
<protein>
    <submittedName>
        <fullName evidence="1">Uncharacterized protein</fullName>
    </submittedName>
</protein>
<accession>A0A0D0DFC9</accession>
<organism evidence="1 2">
    <name type="scientific">Paxillus rubicundulus Ve08.2h10</name>
    <dbReference type="NCBI Taxonomy" id="930991"/>
    <lineage>
        <taxon>Eukaryota</taxon>
        <taxon>Fungi</taxon>
        <taxon>Dikarya</taxon>
        <taxon>Basidiomycota</taxon>
        <taxon>Agaricomycotina</taxon>
        <taxon>Agaricomycetes</taxon>
        <taxon>Agaricomycetidae</taxon>
        <taxon>Boletales</taxon>
        <taxon>Paxilineae</taxon>
        <taxon>Paxillaceae</taxon>
        <taxon>Paxillus</taxon>
    </lineage>
</organism>
<sequence>MVSGKAKVTCSVIYGRHVAREQQLDQEHISTGQRDSPRDLSAITGALWVTAQNDIHPSSYMAPQQEYHELYSPHKGNRHAFPPGVSGVQPLTLTIAPTQSGLFSVTSAHTTFPGLLPMLSTPLTSALPTSSSLLAASSTYYGSIPASLAISEIGQYHSGSGSVGPSTSTAPPGSPNPAFYWSTEVTWTEPRDYSGCSNPHSSSRGGRPRIRRFNCGIMPRSCCTSVYSHSYQRPFGLLTCRKMARFIPSDSN</sequence>
<name>A0A0D0DFC9_9AGAM</name>
<gene>
    <name evidence="1" type="ORF">PAXRUDRAFT_833926</name>
</gene>
<reference evidence="2" key="2">
    <citation type="submission" date="2015-01" db="EMBL/GenBank/DDBJ databases">
        <title>Evolutionary Origins and Diversification of the Mycorrhizal Mutualists.</title>
        <authorList>
            <consortium name="DOE Joint Genome Institute"/>
            <consortium name="Mycorrhizal Genomics Consortium"/>
            <person name="Kohler A."/>
            <person name="Kuo A."/>
            <person name="Nagy L.G."/>
            <person name="Floudas D."/>
            <person name="Copeland A."/>
            <person name="Barry K.W."/>
            <person name="Cichocki N."/>
            <person name="Veneault-Fourrey C."/>
            <person name="LaButti K."/>
            <person name="Lindquist E.A."/>
            <person name="Lipzen A."/>
            <person name="Lundell T."/>
            <person name="Morin E."/>
            <person name="Murat C."/>
            <person name="Riley R."/>
            <person name="Ohm R."/>
            <person name="Sun H."/>
            <person name="Tunlid A."/>
            <person name="Henrissat B."/>
            <person name="Grigoriev I.V."/>
            <person name="Hibbett D.S."/>
            <person name="Martin F."/>
        </authorList>
    </citation>
    <scope>NUCLEOTIDE SEQUENCE [LARGE SCALE GENOMIC DNA]</scope>
    <source>
        <strain evidence="2">Ve08.2h10</strain>
    </source>
</reference>
<dbReference type="HOGENOM" id="CLU_1175756_0_0_1"/>
<keyword evidence="2" id="KW-1185">Reference proteome</keyword>
<reference evidence="1 2" key="1">
    <citation type="submission" date="2014-04" db="EMBL/GenBank/DDBJ databases">
        <authorList>
            <consortium name="DOE Joint Genome Institute"/>
            <person name="Kuo A."/>
            <person name="Kohler A."/>
            <person name="Jargeat P."/>
            <person name="Nagy L.G."/>
            <person name="Floudas D."/>
            <person name="Copeland A."/>
            <person name="Barry K.W."/>
            <person name="Cichocki N."/>
            <person name="Veneault-Fourrey C."/>
            <person name="LaButti K."/>
            <person name="Lindquist E.A."/>
            <person name="Lipzen A."/>
            <person name="Lundell T."/>
            <person name="Morin E."/>
            <person name="Murat C."/>
            <person name="Sun H."/>
            <person name="Tunlid A."/>
            <person name="Henrissat B."/>
            <person name="Grigoriev I.V."/>
            <person name="Hibbett D.S."/>
            <person name="Martin F."/>
            <person name="Nordberg H.P."/>
            <person name="Cantor M.N."/>
            <person name="Hua S.X."/>
        </authorList>
    </citation>
    <scope>NUCLEOTIDE SEQUENCE [LARGE SCALE GENOMIC DNA]</scope>
    <source>
        <strain evidence="1 2">Ve08.2h10</strain>
    </source>
</reference>
<proteinExistence type="predicted"/>
<dbReference type="EMBL" id="KN826188">
    <property type="protein sequence ID" value="KIK79769.1"/>
    <property type="molecule type" value="Genomic_DNA"/>
</dbReference>